<dbReference type="HOGENOM" id="CLU_2808656_0_0_9"/>
<reference evidence="2 3" key="1">
    <citation type="journal article" date="2009" name="Genome Biol.">
        <title>Comparative genome and phenotypic analysis of Clostridium difficile 027 strains provides insight into the evolution of a hypervirulent bacterium.</title>
        <authorList>
            <person name="Stabler R.A."/>
            <person name="He M."/>
            <person name="Dawson L."/>
            <person name="Martin M."/>
            <person name="Valiente E."/>
            <person name="Corton C."/>
            <person name="Lawley T.D."/>
            <person name="Sebaihia M."/>
            <person name="Quail M.A."/>
            <person name="Rose G."/>
            <person name="Gerding D.N."/>
            <person name="Gibert M."/>
            <person name="Popoff M.R."/>
            <person name="Parkhill J."/>
            <person name="Dougan G."/>
            <person name="Wren B.W."/>
        </authorList>
    </citation>
    <scope>NUCLEOTIDE SEQUENCE [LARGE SCALE GENOMIC DNA]</scope>
    <source>
        <strain evidence="2 3">CD196</strain>
    </source>
</reference>
<keyword evidence="1" id="KW-1133">Transmembrane helix</keyword>
<accession>A0A0H3N0V4</accession>
<protein>
    <submittedName>
        <fullName evidence="2">Membrane protein</fullName>
    </submittedName>
</protein>
<dbReference type="KEGG" id="cdc:CD196_0758"/>
<gene>
    <name evidence="2" type="ordered locus">CD196_0758</name>
</gene>
<evidence type="ECO:0000313" key="2">
    <source>
        <dbReference type="EMBL" id="CBA61449.1"/>
    </source>
</evidence>
<proteinExistence type="predicted"/>
<organism evidence="2 3">
    <name type="scientific">Clostridioides difficile (strain CD196)</name>
    <name type="common">Peptoclostridium difficile</name>
    <dbReference type="NCBI Taxonomy" id="645462"/>
    <lineage>
        <taxon>Bacteria</taxon>
        <taxon>Bacillati</taxon>
        <taxon>Bacillota</taxon>
        <taxon>Clostridia</taxon>
        <taxon>Peptostreptococcales</taxon>
        <taxon>Peptostreptococcaceae</taxon>
        <taxon>Clostridioides</taxon>
    </lineage>
</organism>
<evidence type="ECO:0000313" key="3">
    <source>
        <dbReference type="Proteomes" id="UP000002068"/>
    </source>
</evidence>
<dbReference type="Proteomes" id="UP000002068">
    <property type="component" value="Chromosome"/>
</dbReference>
<dbReference type="EMBL" id="FN538970">
    <property type="protein sequence ID" value="CBA61449.1"/>
    <property type="molecule type" value="Genomic_DNA"/>
</dbReference>
<sequence length="78" mass="9441">MSLVFFHKIICMLKNKLITLIPVYNAQNMWYILTIIYLYILLSEYLKLNLYKTSLFIYHLYLDIFSFFSFRVSKGLVV</sequence>
<evidence type="ECO:0000256" key="1">
    <source>
        <dbReference type="SAM" id="Phobius"/>
    </source>
</evidence>
<keyword evidence="1" id="KW-0812">Transmembrane</keyword>
<dbReference type="AlphaFoldDB" id="A0A0H3N0V4"/>
<keyword evidence="1" id="KW-0472">Membrane</keyword>
<feature type="transmembrane region" description="Helical" evidence="1">
    <location>
        <begin position="29"/>
        <end position="48"/>
    </location>
</feature>
<feature type="transmembrane region" description="Helical" evidence="1">
    <location>
        <begin position="55"/>
        <end position="72"/>
    </location>
</feature>
<name>A0A0H3N0V4_CLODC</name>